<reference evidence="2" key="1">
    <citation type="journal article" date="2019" name="Plant Biotechnol. J.">
        <title>Genome sequencing of the Australian wild diploid species Gossypium australe highlights disease resistance and delayed gland morphogenesis.</title>
        <authorList>
            <person name="Cai Y."/>
            <person name="Cai X."/>
            <person name="Wang Q."/>
            <person name="Wang P."/>
            <person name="Zhang Y."/>
            <person name="Cai C."/>
            <person name="Xu Y."/>
            <person name="Wang K."/>
            <person name="Zhou Z."/>
            <person name="Wang C."/>
            <person name="Geng S."/>
            <person name="Li B."/>
            <person name="Dong Q."/>
            <person name="Hou Y."/>
            <person name="Wang H."/>
            <person name="Ai P."/>
            <person name="Liu Z."/>
            <person name="Yi F."/>
            <person name="Sun M."/>
            <person name="An G."/>
            <person name="Cheng J."/>
            <person name="Zhang Y."/>
            <person name="Shi Q."/>
            <person name="Xie Y."/>
            <person name="Shi X."/>
            <person name="Chang Y."/>
            <person name="Huang F."/>
            <person name="Chen Y."/>
            <person name="Hong S."/>
            <person name="Mi L."/>
            <person name="Sun Q."/>
            <person name="Zhang L."/>
            <person name="Zhou B."/>
            <person name="Peng R."/>
            <person name="Zhang X."/>
            <person name="Liu F."/>
        </authorList>
    </citation>
    <scope>NUCLEOTIDE SEQUENCE [LARGE SCALE GENOMIC DNA]</scope>
    <source>
        <strain evidence="2">cv. PA1801</strain>
    </source>
</reference>
<dbReference type="OrthoDB" id="191334at2759"/>
<dbReference type="Proteomes" id="UP000325315">
    <property type="component" value="Unassembled WGS sequence"/>
</dbReference>
<dbReference type="AlphaFoldDB" id="A0A5B6WWJ0"/>
<comment type="caution">
    <text evidence="1">The sequence shown here is derived from an EMBL/GenBank/DDBJ whole genome shotgun (WGS) entry which is preliminary data.</text>
</comment>
<dbReference type="EMBL" id="SMMG02000001">
    <property type="protein sequence ID" value="KAA3486290.1"/>
    <property type="molecule type" value="Genomic_DNA"/>
</dbReference>
<evidence type="ECO:0000313" key="2">
    <source>
        <dbReference type="Proteomes" id="UP000325315"/>
    </source>
</evidence>
<organism evidence="1 2">
    <name type="scientific">Gossypium australe</name>
    <dbReference type="NCBI Taxonomy" id="47621"/>
    <lineage>
        <taxon>Eukaryota</taxon>
        <taxon>Viridiplantae</taxon>
        <taxon>Streptophyta</taxon>
        <taxon>Embryophyta</taxon>
        <taxon>Tracheophyta</taxon>
        <taxon>Spermatophyta</taxon>
        <taxon>Magnoliopsida</taxon>
        <taxon>eudicotyledons</taxon>
        <taxon>Gunneridae</taxon>
        <taxon>Pentapetalae</taxon>
        <taxon>rosids</taxon>
        <taxon>malvids</taxon>
        <taxon>Malvales</taxon>
        <taxon>Malvaceae</taxon>
        <taxon>Malvoideae</taxon>
        <taxon>Gossypium</taxon>
    </lineage>
</organism>
<name>A0A5B6WWJ0_9ROSI</name>
<protein>
    <submittedName>
        <fullName evidence="1">Fibrocystin-L</fullName>
    </submittedName>
</protein>
<proteinExistence type="predicted"/>
<sequence>MTPMLYSHEVESDHAQTDEFAHVSALFRHYESFTFCEPIKASKPQPELIRRMLTGPCMWNGIKRPCYLFARKFYPETLERLMFYFSNYTTLSA</sequence>
<gene>
    <name evidence="1" type="ORF">EPI10_030216</name>
</gene>
<keyword evidence="2" id="KW-1185">Reference proteome</keyword>
<accession>A0A5B6WWJ0</accession>
<evidence type="ECO:0000313" key="1">
    <source>
        <dbReference type="EMBL" id="KAA3486290.1"/>
    </source>
</evidence>